<evidence type="ECO:0000313" key="2">
    <source>
        <dbReference type="Proteomes" id="UP001153712"/>
    </source>
</evidence>
<dbReference type="OrthoDB" id="2434756at2759"/>
<keyword evidence="2" id="KW-1185">Reference proteome</keyword>
<dbReference type="InterPro" id="IPR009622">
    <property type="entry name" value="NDUFAF4"/>
</dbReference>
<accession>A0A9N9TLJ8</accession>
<dbReference type="PANTHER" id="PTHR13338">
    <property type="entry name" value="UPF0240 PROTEIN"/>
    <property type="match status" value="1"/>
</dbReference>
<dbReference type="PANTHER" id="PTHR13338:SF4">
    <property type="entry name" value="NADH DEHYDROGENASE [UBIQUINONE] 1 ALPHA SUBCOMPLEX ASSEMBLY FACTOR 4"/>
    <property type="match status" value="1"/>
</dbReference>
<dbReference type="AlphaFoldDB" id="A0A9N9TLJ8"/>
<dbReference type="EMBL" id="OU900097">
    <property type="protein sequence ID" value="CAG9861050.1"/>
    <property type="molecule type" value="Genomic_DNA"/>
</dbReference>
<name>A0A9N9TLJ8_PHYSR</name>
<proteinExistence type="predicted"/>
<reference evidence="1" key="1">
    <citation type="submission" date="2022-01" db="EMBL/GenBank/DDBJ databases">
        <authorList>
            <person name="King R."/>
        </authorList>
    </citation>
    <scope>NUCLEOTIDE SEQUENCE</scope>
</reference>
<sequence length="203" mass="23357">MGKAFSRVKTPFKNFDLENRAHKIISRDKPTPAPRYEKDQNEYERVMKEYPKVYEESLQKNLSLDKRLKQVFVVSEDADTMNIKQSNPNRPLPTDRRQVQSFLYGVKVPDKIPLGKATLGSVLEFLSLHQGNPVKYNAKNISEKYNLAEDTVSNILKYFKVFQVYIPVERNPKAKFAGPSIPQIKVIKPIIKELPSDSSKDKS</sequence>
<gene>
    <name evidence="1" type="ORF">PHYEVI_LOCUS7396</name>
</gene>
<dbReference type="GO" id="GO:0032981">
    <property type="term" value="P:mitochondrial respiratory chain complex I assembly"/>
    <property type="evidence" value="ECO:0007669"/>
    <property type="project" value="InterPro"/>
</dbReference>
<evidence type="ECO:0000313" key="1">
    <source>
        <dbReference type="EMBL" id="CAG9861050.1"/>
    </source>
</evidence>
<protein>
    <submittedName>
        <fullName evidence="1">Uncharacterized protein</fullName>
    </submittedName>
</protein>
<dbReference type="Proteomes" id="UP001153712">
    <property type="component" value="Chromosome 4"/>
</dbReference>
<organism evidence="1 2">
    <name type="scientific">Phyllotreta striolata</name>
    <name type="common">Striped flea beetle</name>
    <name type="synonym">Crioceris striolata</name>
    <dbReference type="NCBI Taxonomy" id="444603"/>
    <lineage>
        <taxon>Eukaryota</taxon>
        <taxon>Metazoa</taxon>
        <taxon>Ecdysozoa</taxon>
        <taxon>Arthropoda</taxon>
        <taxon>Hexapoda</taxon>
        <taxon>Insecta</taxon>
        <taxon>Pterygota</taxon>
        <taxon>Neoptera</taxon>
        <taxon>Endopterygota</taxon>
        <taxon>Coleoptera</taxon>
        <taxon>Polyphaga</taxon>
        <taxon>Cucujiformia</taxon>
        <taxon>Chrysomeloidea</taxon>
        <taxon>Chrysomelidae</taxon>
        <taxon>Galerucinae</taxon>
        <taxon>Alticini</taxon>
        <taxon>Phyllotreta</taxon>
    </lineage>
</organism>
<dbReference type="Pfam" id="PF06784">
    <property type="entry name" value="UPF0240"/>
    <property type="match status" value="1"/>
</dbReference>
<dbReference type="GO" id="GO:0005739">
    <property type="term" value="C:mitochondrion"/>
    <property type="evidence" value="ECO:0007669"/>
    <property type="project" value="TreeGrafter"/>
</dbReference>